<dbReference type="AlphaFoldDB" id="A0A4R4PEK7"/>
<sequence length="212" mass="24051">MAFGGFTEEAFAFYEGLLGDNSKSYWTSHKETYERHVRDPMTELCAELEDEFGAVKLFRPYRDVRFSKDKSPYKTHQGGHTGEGFYLQVDADGLMVAGGMYAPTPEQLRRYREAAGSDAHGGELQAIVDDLRSAGMEIAGDRLKTRPRGTAPDHPRLELLRYRSLYARTGWPADPWMADPGEVIGRVRTSWRRLRPLVEWGRTHIGPPDSTR</sequence>
<name>A0A4R4PEK7_9ACTN</name>
<comment type="caution">
    <text evidence="1">The sequence shown here is derived from an EMBL/GenBank/DDBJ whole genome shotgun (WGS) entry which is preliminary data.</text>
</comment>
<dbReference type="InterPro" id="IPR012808">
    <property type="entry name" value="CHP02453"/>
</dbReference>
<protein>
    <submittedName>
        <fullName evidence="1">DUF2461 domain-containing protein</fullName>
    </submittedName>
</protein>
<dbReference type="PIRSF" id="PIRSF028451">
    <property type="entry name" value="UCP028451"/>
    <property type="match status" value="1"/>
</dbReference>
<accession>A0A4R4PEK7</accession>
<dbReference type="Proteomes" id="UP000295431">
    <property type="component" value="Unassembled WGS sequence"/>
</dbReference>
<gene>
    <name evidence="1" type="ORF">E1284_03655</name>
</gene>
<dbReference type="OrthoDB" id="9794241at2"/>
<evidence type="ECO:0000313" key="1">
    <source>
        <dbReference type="EMBL" id="TDC19482.1"/>
    </source>
</evidence>
<dbReference type="PANTHER" id="PTHR36452">
    <property type="entry name" value="CHROMOSOME 12, WHOLE GENOME SHOTGUN SEQUENCE"/>
    <property type="match status" value="1"/>
</dbReference>
<reference evidence="1 2" key="1">
    <citation type="submission" date="2019-03" db="EMBL/GenBank/DDBJ databases">
        <title>Draft genome sequences of novel Actinobacteria.</title>
        <authorList>
            <person name="Sahin N."/>
            <person name="Ay H."/>
            <person name="Saygin H."/>
        </authorList>
    </citation>
    <scope>NUCLEOTIDE SEQUENCE [LARGE SCALE GENOMIC DNA]</scope>
    <source>
        <strain evidence="1 2">DSM 45347</strain>
    </source>
</reference>
<keyword evidence="2" id="KW-1185">Reference proteome</keyword>
<dbReference type="Pfam" id="PF09365">
    <property type="entry name" value="DUF2461"/>
    <property type="match status" value="1"/>
</dbReference>
<dbReference type="EMBL" id="SMJW01000009">
    <property type="protein sequence ID" value="TDC19482.1"/>
    <property type="molecule type" value="Genomic_DNA"/>
</dbReference>
<proteinExistence type="predicted"/>
<dbReference type="NCBIfam" id="TIGR02453">
    <property type="entry name" value="TIGR02453 family protein"/>
    <property type="match status" value="1"/>
</dbReference>
<evidence type="ECO:0000313" key="2">
    <source>
        <dbReference type="Proteomes" id="UP000295431"/>
    </source>
</evidence>
<dbReference type="InterPro" id="IPR015996">
    <property type="entry name" value="UCP028451"/>
</dbReference>
<organism evidence="1 2">
    <name type="scientific">Actinomadura bangladeshensis</name>
    <dbReference type="NCBI Taxonomy" id="453573"/>
    <lineage>
        <taxon>Bacteria</taxon>
        <taxon>Bacillati</taxon>
        <taxon>Actinomycetota</taxon>
        <taxon>Actinomycetes</taxon>
        <taxon>Streptosporangiales</taxon>
        <taxon>Thermomonosporaceae</taxon>
        <taxon>Actinomadura</taxon>
    </lineage>
</organism>
<dbReference type="RefSeq" id="WP_131937005.1">
    <property type="nucleotide sequence ID" value="NZ_BAAAMX010000023.1"/>
</dbReference>
<dbReference type="PANTHER" id="PTHR36452:SF1">
    <property type="entry name" value="DUF2461 DOMAIN-CONTAINING PROTEIN"/>
    <property type="match status" value="1"/>
</dbReference>